<evidence type="ECO:0000313" key="2">
    <source>
        <dbReference type="Proteomes" id="UP001454036"/>
    </source>
</evidence>
<dbReference type="AlphaFoldDB" id="A0AAV3PHC3"/>
<proteinExistence type="predicted"/>
<dbReference type="InterPro" id="IPR035994">
    <property type="entry name" value="Nucleoside_phosphorylase_sf"/>
</dbReference>
<dbReference type="PANTHER" id="PTHR21234">
    <property type="entry name" value="PURINE NUCLEOSIDE PHOSPHORYLASE"/>
    <property type="match status" value="1"/>
</dbReference>
<dbReference type="GO" id="GO:0009116">
    <property type="term" value="P:nucleoside metabolic process"/>
    <property type="evidence" value="ECO:0007669"/>
    <property type="project" value="InterPro"/>
</dbReference>
<organism evidence="1 2">
    <name type="scientific">Lithospermum erythrorhizon</name>
    <name type="common">Purple gromwell</name>
    <name type="synonym">Lithospermum officinale var. erythrorhizon</name>
    <dbReference type="NCBI Taxonomy" id="34254"/>
    <lineage>
        <taxon>Eukaryota</taxon>
        <taxon>Viridiplantae</taxon>
        <taxon>Streptophyta</taxon>
        <taxon>Embryophyta</taxon>
        <taxon>Tracheophyta</taxon>
        <taxon>Spermatophyta</taxon>
        <taxon>Magnoliopsida</taxon>
        <taxon>eudicotyledons</taxon>
        <taxon>Gunneridae</taxon>
        <taxon>Pentapetalae</taxon>
        <taxon>asterids</taxon>
        <taxon>lamiids</taxon>
        <taxon>Boraginales</taxon>
        <taxon>Boraginaceae</taxon>
        <taxon>Boraginoideae</taxon>
        <taxon>Lithospermeae</taxon>
        <taxon>Lithospermum</taxon>
    </lineage>
</organism>
<dbReference type="SUPFAM" id="SSF53167">
    <property type="entry name" value="Purine and uridine phosphorylases"/>
    <property type="match status" value="1"/>
</dbReference>
<dbReference type="GO" id="GO:0003824">
    <property type="term" value="F:catalytic activity"/>
    <property type="evidence" value="ECO:0007669"/>
    <property type="project" value="InterPro"/>
</dbReference>
<accession>A0AAV3PHC3</accession>
<comment type="caution">
    <text evidence="1">The sequence shown here is derived from an EMBL/GenBank/DDBJ whole genome shotgun (WGS) entry which is preliminary data.</text>
</comment>
<sequence>MQRDGDGSDEPLALEVNGDYTRDIGYLEFDDYNTGFICVIKPFNLLNRVWFQPEEIFHIDGQSEVRQHALWIPADENYLAIAQKLKRGISAAVFVDNKAYREFLYKKFNAAPVDVETVVVALNCRVLSDLAGGGGALSNEADIFAPLASVNAVTVFINFISLLKETQNVYTS</sequence>
<dbReference type="Gene3D" id="3.40.50.1580">
    <property type="entry name" value="Nucleoside phosphorylase domain"/>
    <property type="match status" value="1"/>
</dbReference>
<protein>
    <submittedName>
        <fullName evidence="1">Uncharacterized protein</fullName>
    </submittedName>
</protein>
<dbReference type="Proteomes" id="UP001454036">
    <property type="component" value="Unassembled WGS sequence"/>
</dbReference>
<name>A0AAV3PHC3_LITER</name>
<reference evidence="1 2" key="1">
    <citation type="submission" date="2024-01" db="EMBL/GenBank/DDBJ databases">
        <title>The complete chloroplast genome sequence of Lithospermum erythrorhizon: insights into the phylogenetic relationship among Boraginaceae species and the maternal lineages of purple gromwells.</title>
        <authorList>
            <person name="Okada T."/>
            <person name="Watanabe K."/>
        </authorList>
    </citation>
    <scope>NUCLEOTIDE SEQUENCE [LARGE SCALE GENOMIC DNA]</scope>
</reference>
<dbReference type="PANTHER" id="PTHR21234:SF42">
    <property type="entry name" value="PHOSPHORYLASE SUPERFAMILY PROTEIN"/>
    <property type="match status" value="1"/>
</dbReference>
<gene>
    <name evidence="1" type="ORF">LIER_09282</name>
</gene>
<dbReference type="EMBL" id="BAABME010001568">
    <property type="protein sequence ID" value="GAA0150317.1"/>
    <property type="molecule type" value="Genomic_DNA"/>
</dbReference>
<evidence type="ECO:0000313" key="1">
    <source>
        <dbReference type="EMBL" id="GAA0150317.1"/>
    </source>
</evidence>
<keyword evidence="2" id="KW-1185">Reference proteome</keyword>